<gene>
    <name evidence="1" type="ORF">BZL29_4409</name>
</gene>
<dbReference type="EMBL" id="MVBN01000004">
    <property type="protein sequence ID" value="OOK74861.1"/>
    <property type="molecule type" value="Genomic_DNA"/>
</dbReference>
<protein>
    <submittedName>
        <fullName evidence="1">Uncharacterized protein</fullName>
    </submittedName>
</protein>
<name>A0A1V3X8S3_MYCKA</name>
<organism evidence="1 2">
    <name type="scientific">Mycobacterium kansasii</name>
    <dbReference type="NCBI Taxonomy" id="1768"/>
    <lineage>
        <taxon>Bacteria</taxon>
        <taxon>Bacillati</taxon>
        <taxon>Actinomycetota</taxon>
        <taxon>Actinomycetes</taxon>
        <taxon>Mycobacteriales</taxon>
        <taxon>Mycobacteriaceae</taxon>
        <taxon>Mycobacterium</taxon>
    </lineage>
</organism>
<comment type="caution">
    <text evidence="1">The sequence shown here is derived from an EMBL/GenBank/DDBJ whole genome shotgun (WGS) entry which is preliminary data.</text>
</comment>
<evidence type="ECO:0000313" key="1">
    <source>
        <dbReference type="EMBL" id="OOK74861.1"/>
    </source>
</evidence>
<dbReference type="Proteomes" id="UP000188532">
    <property type="component" value="Unassembled WGS sequence"/>
</dbReference>
<proteinExistence type="predicted"/>
<reference evidence="1 2" key="1">
    <citation type="submission" date="2017-02" db="EMBL/GenBank/DDBJ databases">
        <title>Complete genome sequences of Mycobacterium kansasii strains isolated from rhesus macaques.</title>
        <authorList>
            <person name="Panda A."/>
            <person name="Nagaraj S."/>
            <person name="Zhao X."/>
            <person name="Tettelin H."/>
            <person name="Detolla L.J."/>
        </authorList>
    </citation>
    <scope>NUCLEOTIDE SEQUENCE [LARGE SCALE GENOMIC DNA]</scope>
    <source>
        <strain evidence="1 2">11-3469</strain>
    </source>
</reference>
<accession>A0A1V3X8S3</accession>
<sequence>MEPASASAAPVATAGTVLPPRPRAATVATVAMPTRLIRTTPRSAPAASAAQAARRFAWRNREQGNGLLINLPATCRPQLPTPARRAYAHCDFTKYGRTVVIPRTARKGAAGGAFISSDAVLCGDDPELLDHERGIPHCKGFAGRIVKLAEPLAFSTAARRG</sequence>
<evidence type="ECO:0000313" key="2">
    <source>
        <dbReference type="Proteomes" id="UP000188532"/>
    </source>
</evidence>
<dbReference type="AlphaFoldDB" id="A0A1V3X8S3"/>